<dbReference type="EMBL" id="JAAMOW010000012">
    <property type="protein sequence ID" value="NGY06996.1"/>
    <property type="molecule type" value="Genomic_DNA"/>
</dbReference>
<dbReference type="GO" id="GO:0003700">
    <property type="term" value="F:DNA-binding transcription factor activity"/>
    <property type="evidence" value="ECO:0007669"/>
    <property type="project" value="TreeGrafter"/>
</dbReference>
<organism evidence="6 7">
    <name type="scientific">Solimonas terrae</name>
    <dbReference type="NCBI Taxonomy" id="1396819"/>
    <lineage>
        <taxon>Bacteria</taxon>
        <taxon>Pseudomonadati</taxon>
        <taxon>Pseudomonadota</taxon>
        <taxon>Gammaproteobacteria</taxon>
        <taxon>Nevskiales</taxon>
        <taxon>Nevskiaceae</taxon>
        <taxon>Solimonas</taxon>
    </lineage>
</organism>
<dbReference type="PANTHER" id="PTHR30055">
    <property type="entry name" value="HTH-TYPE TRANSCRIPTIONAL REGULATOR RUTR"/>
    <property type="match status" value="1"/>
</dbReference>
<comment type="caution">
    <text evidence="6">The sequence shown here is derived from an EMBL/GenBank/DDBJ whole genome shotgun (WGS) entry which is preliminary data.</text>
</comment>
<dbReference type="PANTHER" id="PTHR30055:SF234">
    <property type="entry name" value="HTH-TYPE TRANSCRIPTIONAL REGULATOR BETI"/>
    <property type="match status" value="1"/>
</dbReference>
<keyword evidence="3" id="KW-0804">Transcription</keyword>
<evidence type="ECO:0000256" key="1">
    <source>
        <dbReference type="ARBA" id="ARBA00023015"/>
    </source>
</evidence>
<evidence type="ECO:0000313" key="7">
    <source>
        <dbReference type="Proteomes" id="UP000472676"/>
    </source>
</evidence>
<dbReference type="Proteomes" id="UP000472676">
    <property type="component" value="Unassembled WGS sequence"/>
</dbReference>
<proteinExistence type="predicted"/>
<dbReference type="SUPFAM" id="SSF46689">
    <property type="entry name" value="Homeodomain-like"/>
    <property type="match status" value="2"/>
</dbReference>
<dbReference type="PRINTS" id="PR00455">
    <property type="entry name" value="HTHTETR"/>
</dbReference>
<feature type="DNA-binding region" description="H-T-H motif" evidence="4">
    <location>
        <begin position="27"/>
        <end position="46"/>
    </location>
</feature>
<sequence length="414" mass="45774">MTPEARRAQIIEVAREVFSKAGAGRTRMRDVAKAAGVTEQLLYQHFDSREELFKLSVLDPLEEIVERLAARLRALVKRTPSDLEMLHRQLHEAFLDNVIAMIPLLAAAQFSDPEKGPQYFSGHLIPRIRRSVVGLVQRLTGIAPRSVAMEVAMRALLGAHFGIALETVLSRARLDVDRTAERLSSLFGPGLARAHLDNISTATRKGAVRRRAPAAAAGGRKRLRRAEREDAILAAAREVFLQHGLAGARSKTIAERAAITEAFMFRLFATKEEIYEAAVLVPVTLGLTELAEGASQIVDGETDAAFLERLNRIASAFFSEYGRLCIVALFAELGEGQKFYRRSVAPKLVRLRTILGERFDVGEDPDGAEILRRVITGANWGLSFGPRWPRHDPDDIVAILTRLFTAGMQVQVRA</sequence>
<accession>A0A6M2BWM6</accession>
<feature type="domain" description="HTH tetR-type" evidence="5">
    <location>
        <begin position="226"/>
        <end position="286"/>
    </location>
</feature>
<reference evidence="6 7" key="1">
    <citation type="journal article" date="2014" name="Int. J. Syst. Evol. Microbiol.">
        <title>Solimonas terrae sp. nov., isolated from soil.</title>
        <authorList>
            <person name="Kim S.J."/>
            <person name="Moon J.Y."/>
            <person name="Weon H.Y."/>
            <person name="Ahn J.H."/>
            <person name="Chen W.M."/>
            <person name="Kwon S.W."/>
        </authorList>
    </citation>
    <scope>NUCLEOTIDE SEQUENCE [LARGE SCALE GENOMIC DNA]</scope>
    <source>
        <strain evidence="6 7">KIS83-12</strain>
    </source>
</reference>
<dbReference type="Gene3D" id="1.10.357.10">
    <property type="entry name" value="Tetracycline Repressor, domain 2"/>
    <property type="match status" value="2"/>
</dbReference>
<evidence type="ECO:0000256" key="2">
    <source>
        <dbReference type="ARBA" id="ARBA00023125"/>
    </source>
</evidence>
<keyword evidence="2 4" id="KW-0238">DNA-binding</keyword>
<keyword evidence="7" id="KW-1185">Reference proteome</keyword>
<name>A0A6M2BWM6_9GAMM</name>
<dbReference type="InterPro" id="IPR001647">
    <property type="entry name" value="HTH_TetR"/>
</dbReference>
<dbReference type="AlphaFoldDB" id="A0A6M2BWM6"/>
<protein>
    <submittedName>
        <fullName evidence="6">TetR/AcrR family transcriptional regulator</fullName>
    </submittedName>
</protein>
<keyword evidence="1" id="KW-0805">Transcription regulation</keyword>
<evidence type="ECO:0000256" key="4">
    <source>
        <dbReference type="PROSITE-ProRule" id="PRU00335"/>
    </source>
</evidence>
<dbReference type="Pfam" id="PF00440">
    <property type="entry name" value="TetR_N"/>
    <property type="match status" value="2"/>
</dbReference>
<dbReference type="GO" id="GO:0000976">
    <property type="term" value="F:transcription cis-regulatory region binding"/>
    <property type="evidence" value="ECO:0007669"/>
    <property type="project" value="TreeGrafter"/>
</dbReference>
<dbReference type="InterPro" id="IPR009057">
    <property type="entry name" value="Homeodomain-like_sf"/>
</dbReference>
<dbReference type="PROSITE" id="PS50977">
    <property type="entry name" value="HTH_TETR_2"/>
    <property type="match status" value="2"/>
</dbReference>
<dbReference type="InterPro" id="IPR050109">
    <property type="entry name" value="HTH-type_TetR-like_transc_reg"/>
</dbReference>
<evidence type="ECO:0000313" key="6">
    <source>
        <dbReference type="EMBL" id="NGY06996.1"/>
    </source>
</evidence>
<feature type="DNA-binding region" description="H-T-H motif" evidence="4">
    <location>
        <begin position="249"/>
        <end position="268"/>
    </location>
</feature>
<gene>
    <name evidence="6" type="ORF">G7Y85_19655</name>
</gene>
<evidence type="ECO:0000256" key="3">
    <source>
        <dbReference type="ARBA" id="ARBA00023163"/>
    </source>
</evidence>
<feature type="domain" description="HTH tetR-type" evidence="5">
    <location>
        <begin position="4"/>
        <end position="64"/>
    </location>
</feature>
<evidence type="ECO:0000259" key="5">
    <source>
        <dbReference type="PROSITE" id="PS50977"/>
    </source>
</evidence>